<keyword evidence="3" id="KW-1185">Reference proteome</keyword>
<dbReference type="GO" id="GO:0005737">
    <property type="term" value="C:cytoplasm"/>
    <property type="evidence" value="ECO:0007669"/>
    <property type="project" value="TreeGrafter"/>
</dbReference>
<name>A0AAD6FZB4_9EURO</name>
<evidence type="ECO:0008006" key="4">
    <source>
        <dbReference type="Google" id="ProtNLM"/>
    </source>
</evidence>
<dbReference type="RefSeq" id="XP_056761631.1">
    <property type="nucleotide sequence ID" value="XM_056912782.1"/>
</dbReference>
<dbReference type="InterPro" id="IPR002347">
    <property type="entry name" value="SDR_fam"/>
</dbReference>
<dbReference type="InterPro" id="IPR051468">
    <property type="entry name" value="Fungal_SecMetab_SDRs"/>
</dbReference>
<reference evidence="2" key="2">
    <citation type="journal article" date="2023" name="IMA Fungus">
        <title>Comparative genomic study of the Penicillium genus elucidates a diverse pangenome and 15 lateral gene transfer events.</title>
        <authorList>
            <person name="Petersen C."/>
            <person name="Sorensen T."/>
            <person name="Nielsen M.R."/>
            <person name="Sondergaard T.E."/>
            <person name="Sorensen J.L."/>
            <person name="Fitzpatrick D.A."/>
            <person name="Frisvad J.C."/>
            <person name="Nielsen K.L."/>
        </authorList>
    </citation>
    <scope>NUCLEOTIDE SEQUENCE</scope>
    <source>
        <strain evidence="2">IBT 16125</strain>
    </source>
</reference>
<reference evidence="2" key="1">
    <citation type="submission" date="2022-12" db="EMBL/GenBank/DDBJ databases">
        <authorList>
            <person name="Petersen C."/>
        </authorList>
    </citation>
    <scope>NUCLEOTIDE SEQUENCE</scope>
    <source>
        <strain evidence="2">IBT 16125</strain>
    </source>
</reference>
<dbReference type="PANTHER" id="PTHR43544:SF32">
    <property type="entry name" value="CHAIN DEHYDROGENASE, PUTATIVE (AFU_ORTHOLOGUE AFUA_5G01530)-RELATED"/>
    <property type="match status" value="1"/>
</dbReference>
<sequence length="290" mass="31944">MDKTIVFITGANTGLGLETVRSLLRSSTPYTILLGGRSRDKAHAAVQLLQAEFPNTATVVTPVQVDIEDDDSIENAFNYVADQYGRVDVLINNAGMSFEIVFNVGVIHHREISCSHEYILGSQFDPQMYSGELAMRDMWNKSWNVNTTGTHILTHTFVPLLVKSADPRLLFITSGTSTLTESDNLAIRLNQSPAKGWPKTAPSISAYRSSKTGMNMLMREWRRILSEDGVKTWCVSPGFLATGLGGNAERNRQLGAIDPAIGANFVRDVVEGARDQDVGKAIRWDGVQPW</sequence>
<dbReference type="PANTHER" id="PTHR43544">
    <property type="entry name" value="SHORT-CHAIN DEHYDROGENASE/REDUCTASE"/>
    <property type="match status" value="1"/>
</dbReference>
<dbReference type="GO" id="GO:0016491">
    <property type="term" value="F:oxidoreductase activity"/>
    <property type="evidence" value="ECO:0007669"/>
    <property type="project" value="TreeGrafter"/>
</dbReference>
<evidence type="ECO:0000313" key="3">
    <source>
        <dbReference type="Proteomes" id="UP001213681"/>
    </source>
</evidence>
<dbReference type="GeneID" id="81603025"/>
<evidence type="ECO:0000313" key="2">
    <source>
        <dbReference type="EMBL" id="KAJ5438402.1"/>
    </source>
</evidence>
<gene>
    <name evidence="2" type="ORF">N7458_009400</name>
</gene>
<comment type="caution">
    <text evidence="2">The sequence shown here is derived from an EMBL/GenBank/DDBJ whole genome shotgun (WGS) entry which is preliminary data.</text>
</comment>
<evidence type="ECO:0000256" key="1">
    <source>
        <dbReference type="ARBA" id="ARBA00006484"/>
    </source>
</evidence>
<organism evidence="2 3">
    <name type="scientific">Penicillium daleae</name>
    <dbReference type="NCBI Taxonomy" id="63821"/>
    <lineage>
        <taxon>Eukaryota</taxon>
        <taxon>Fungi</taxon>
        <taxon>Dikarya</taxon>
        <taxon>Ascomycota</taxon>
        <taxon>Pezizomycotina</taxon>
        <taxon>Eurotiomycetes</taxon>
        <taxon>Eurotiomycetidae</taxon>
        <taxon>Eurotiales</taxon>
        <taxon>Aspergillaceae</taxon>
        <taxon>Penicillium</taxon>
    </lineage>
</organism>
<accession>A0AAD6FZB4</accession>
<dbReference type="EMBL" id="JAPVEA010000008">
    <property type="protein sequence ID" value="KAJ5438402.1"/>
    <property type="molecule type" value="Genomic_DNA"/>
</dbReference>
<dbReference type="PRINTS" id="PR00081">
    <property type="entry name" value="GDHRDH"/>
</dbReference>
<dbReference type="Proteomes" id="UP001213681">
    <property type="component" value="Unassembled WGS sequence"/>
</dbReference>
<dbReference type="GO" id="GO:0019748">
    <property type="term" value="P:secondary metabolic process"/>
    <property type="evidence" value="ECO:0007669"/>
    <property type="project" value="TreeGrafter"/>
</dbReference>
<dbReference type="Pfam" id="PF00106">
    <property type="entry name" value="adh_short"/>
    <property type="match status" value="2"/>
</dbReference>
<protein>
    <recommendedName>
        <fullName evidence="4">NAD(P)-binding protein</fullName>
    </recommendedName>
</protein>
<comment type="similarity">
    <text evidence="1">Belongs to the short-chain dehydrogenases/reductases (SDR) family.</text>
</comment>
<dbReference type="Gene3D" id="3.40.50.720">
    <property type="entry name" value="NAD(P)-binding Rossmann-like Domain"/>
    <property type="match status" value="1"/>
</dbReference>
<dbReference type="AlphaFoldDB" id="A0AAD6FZB4"/>
<dbReference type="SUPFAM" id="SSF51735">
    <property type="entry name" value="NAD(P)-binding Rossmann-fold domains"/>
    <property type="match status" value="1"/>
</dbReference>
<proteinExistence type="inferred from homology"/>
<dbReference type="InterPro" id="IPR036291">
    <property type="entry name" value="NAD(P)-bd_dom_sf"/>
</dbReference>